<reference evidence="5 6" key="1">
    <citation type="journal article" date="2007" name="Nature">
        <title>Evolution of genes and genomes on the Drosophila phylogeny.</title>
        <authorList>
            <consortium name="Drosophila 12 Genomes Consortium"/>
            <person name="Clark A.G."/>
            <person name="Eisen M.B."/>
            <person name="Smith D.R."/>
            <person name="Bergman C.M."/>
            <person name="Oliver B."/>
            <person name="Markow T.A."/>
            <person name="Kaufman T.C."/>
            <person name="Kellis M."/>
            <person name="Gelbart W."/>
            <person name="Iyer V.N."/>
            <person name="Pollard D.A."/>
            <person name="Sackton T.B."/>
            <person name="Larracuente A.M."/>
            <person name="Singh N.D."/>
            <person name="Abad J.P."/>
            <person name="Abt D.N."/>
            <person name="Adryan B."/>
            <person name="Aguade M."/>
            <person name="Akashi H."/>
            <person name="Anderson W.W."/>
            <person name="Aquadro C.F."/>
            <person name="Ardell D.H."/>
            <person name="Arguello R."/>
            <person name="Artieri C.G."/>
            <person name="Barbash D.A."/>
            <person name="Barker D."/>
            <person name="Barsanti P."/>
            <person name="Batterham P."/>
            <person name="Batzoglou S."/>
            <person name="Begun D."/>
            <person name="Bhutkar A."/>
            <person name="Blanco E."/>
            <person name="Bosak S.A."/>
            <person name="Bradley R.K."/>
            <person name="Brand A.D."/>
            <person name="Brent M.R."/>
            <person name="Brooks A.N."/>
            <person name="Brown R.H."/>
            <person name="Butlin R.K."/>
            <person name="Caggese C."/>
            <person name="Calvi B.R."/>
            <person name="Bernardo de Carvalho A."/>
            <person name="Caspi A."/>
            <person name="Castrezana S."/>
            <person name="Celniker S.E."/>
            <person name="Chang J.L."/>
            <person name="Chapple C."/>
            <person name="Chatterji S."/>
            <person name="Chinwalla A."/>
            <person name="Civetta A."/>
            <person name="Clifton S.W."/>
            <person name="Comeron J.M."/>
            <person name="Costello J.C."/>
            <person name="Coyne J.A."/>
            <person name="Daub J."/>
            <person name="David R.G."/>
            <person name="Delcher A.L."/>
            <person name="Delehaunty K."/>
            <person name="Do C.B."/>
            <person name="Ebling H."/>
            <person name="Edwards K."/>
            <person name="Eickbush T."/>
            <person name="Evans J.D."/>
            <person name="Filipski A."/>
            <person name="Findeiss S."/>
            <person name="Freyhult E."/>
            <person name="Fulton L."/>
            <person name="Fulton R."/>
            <person name="Garcia A.C."/>
            <person name="Gardiner A."/>
            <person name="Garfield D.A."/>
            <person name="Garvin B.E."/>
            <person name="Gibson G."/>
            <person name="Gilbert D."/>
            <person name="Gnerre S."/>
            <person name="Godfrey J."/>
            <person name="Good R."/>
            <person name="Gotea V."/>
            <person name="Gravely B."/>
            <person name="Greenberg A.J."/>
            <person name="Griffiths-Jones S."/>
            <person name="Gross S."/>
            <person name="Guigo R."/>
            <person name="Gustafson E.A."/>
            <person name="Haerty W."/>
            <person name="Hahn M.W."/>
            <person name="Halligan D.L."/>
            <person name="Halpern A.L."/>
            <person name="Halter G.M."/>
            <person name="Han M.V."/>
            <person name="Heger A."/>
            <person name="Hillier L."/>
            <person name="Hinrichs A.S."/>
            <person name="Holmes I."/>
            <person name="Hoskins R.A."/>
            <person name="Hubisz M.J."/>
            <person name="Hultmark D."/>
            <person name="Huntley M.A."/>
            <person name="Jaffe D.B."/>
            <person name="Jagadeeshan S."/>
            <person name="Jeck W.R."/>
            <person name="Johnson J."/>
            <person name="Jones C.D."/>
            <person name="Jordan W.C."/>
            <person name="Karpen G.H."/>
            <person name="Kataoka E."/>
            <person name="Keightley P.D."/>
            <person name="Kheradpour P."/>
            <person name="Kirkness E.F."/>
            <person name="Koerich L.B."/>
            <person name="Kristiansen K."/>
            <person name="Kudrna D."/>
            <person name="Kulathinal R.J."/>
            <person name="Kumar S."/>
            <person name="Kwok R."/>
            <person name="Lander E."/>
            <person name="Langley C.H."/>
            <person name="Lapoint R."/>
            <person name="Lazzaro B.P."/>
            <person name="Lee S.J."/>
            <person name="Levesque L."/>
            <person name="Li R."/>
            <person name="Lin C.F."/>
            <person name="Lin M.F."/>
            <person name="Lindblad-Toh K."/>
            <person name="Llopart A."/>
            <person name="Long M."/>
            <person name="Low L."/>
            <person name="Lozovsky E."/>
            <person name="Lu J."/>
            <person name="Luo M."/>
            <person name="Machado C.A."/>
            <person name="Makalowski W."/>
            <person name="Marzo M."/>
            <person name="Matsuda M."/>
            <person name="Matzkin L."/>
            <person name="McAllister B."/>
            <person name="McBride C.S."/>
            <person name="McKernan B."/>
            <person name="McKernan K."/>
            <person name="Mendez-Lago M."/>
            <person name="Minx P."/>
            <person name="Mollenhauer M.U."/>
            <person name="Montooth K."/>
            <person name="Mount S.M."/>
            <person name="Mu X."/>
            <person name="Myers E."/>
            <person name="Negre B."/>
            <person name="Newfeld S."/>
            <person name="Nielsen R."/>
            <person name="Noor M.A."/>
            <person name="O'Grady P."/>
            <person name="Pachter L."/>
            <person name="Papaceit M."/>
            <person name="Parisi M.J."/>
            <person name="Parisi M."/>
            <person name="Parts L."/>
            <person name="Pedersen J.S."/>
            <person name="Pesole G."/>
            <person name="Phillippy A.M."/>
            <person name="Ponting C.P."/>
            <person name="Pop M."/>
            <person name="Porcelli D."/>
            <person name="Powell J.R."/>
            <person name="Prohaska S."/>
            <person name="Pruitt K."/>
            <person name="Puig M."/>
            <person name="Quesneville H."/>
            <person name="Ram K.R."/>
            <person name="Rand D."/>
            <person name="Rasmussen M.D."/>
            <person name="Reed L.K."/>
            <person name="Reenan R."/>
            <person name="Reily A."/>
            <person name="Remington K.A."/>
            <person name="Rieger T.T."/>
            <person name="Ritchie M.G."/>
            <person name="Robin C."/>
            <person name="Rogers Y.H."/>
            <person name="Rohde C."/>
            <person name="Rozas J."/>
            <person name="Rubenfield M.J."/>
            <person name="Ruiz A."/>
            <person name="Russo S."/>
            <person name="Salzberg S.L."/>
            <person name="Sanchez-Gracia A."/>
            <person name="Saranga D.J."/>
            <person name="Sato H."/>
            <person name="Schaeffer S.W."/>
            <person name="Schatz M.C."/>
            <person name="Schlenke T."/>
            <person name="Schwartz R."/>
            <person name="Segarra C."/>
            <person name="Singh R.S."/>
            <person name="Sirot L."/>
            <person name="Sirota M."/>
            <person name="Sisneros N.B."/>
            <person name="Smith C.D."/>
            <person name="Smith T.F."/>
            <person name="Spieth J."/>
            <person name="Stage D.E."/>
            <person name="Stark A."/>
            <person name="Stephan W."/>
            <person name="Strausberg R.L."/>
            <person name="Strempel S."/>
            <person name="Sturgill D."/>
            <person name="Sutton G."/>
            <person name="Sutton G.G."/>
            <person name="Tao W."/>
            <person name="Teichmann S."/>
            <person name="Tobari Y.N."/>
            <person name="Tomimura Y."/>
            <person name="Tsolas J.M."/>
            <person name="Valente V.L."/>
            <person name="Venter E."/>
            <person name="Venter J.C."/>
            <person name="Vicario S."/>
            <person name="Vieira F.G."/>
            <person name="Vilella A.J."/>
            <person name="Villasante A."/>
            <person name="Walenz B."/>
            <person name="Wang J."/>
            <person name="Wasserman M."/>
            <person name="Watts T."/>
            <person name="Wilson D."/>
            <person name="Wilson R.K."/>
            <person name="Wing R.A."/>
            <person name="Wolfner M.F."/>
            <person name="Wong A."/>
            <person name="Wong G.K."/>
            <person name="Wu C.I."/>
            <person name="Wu G."/>
            <person name="Yamamoto D."/>
            <person name="Yang H.P."/>
            <person name="Yang S.P."/>
            <person name="Yorke J.A."/>
            <person name="Yoshida K."/>
            <person name="Zdobnov E."/>
            <person name="Zhang P."/>
            <person name="Zhang Y."/>
            <person name="Zimin A.V."/>
            <person name="Baldwin J."/>
            <person name="Abdouelleil A."/>
            <person name="Abdulkadir J."/>
            <person name="Abebe A."/>
            <person name="Abera B."/>
            <person name="Abreu J."/>
            <person name="Acer S.C."/>
            <person name="Aftuck L."/>
            <person name="Alexander A."/>
            <person name="An P."/>
            <person name="Anderson E."/>
            <person name="Anderson S."/>
            <person name="Arachi H."/>
            <person name="Azer M."/>
            <person name="Bachantsang P."/>
            <person name="Barry A."/>
            <person name="Bayul T."/>
            <person name="Berlin A."/>
            <person name="Bessette D."/>
            <person name="Bloom T."/>
            <person name="Blye J."/>
            <person name="Boguslavskiy L."/>
            <person name="Bonnet C."/>
            <person name="Boukhgalter B."/>
            <person name="Bourzgui I."/>
            <person name="Brown A."/>
            <person name="Cahill P."/>
            <person name="Channer S."/>
            <person name="Cheshatsang Y."/>
            <person name="Chuda L."/>
            <person name="Citroen M."/>
            <person name="Collymore A."/>
            <person name="Cooke P."/>
            <person name="Costello M."/>
            <person name="D'Aco K."/>
            <person name="Daza R."/>
            <person name="De Haan G."/>
            <person name="DeGray S."/>
            <person name="DeMaso C."/>
            <person name="Dhargay N."/>
            <person name="Dooley K."/>
            <person name="Dooley E."/>
            <person name="Doricent M."/>
            <person name="Dorje P."/>
            <person name="Dorjee K."/>
            <person name="Dupes A."/>
            <person name="Elong R."/>
            <person name="Falk J."/>
            <person name="Farina A."/>
            <person name="Faro S."/>
            <person name="Ferguson D."/>
            <person name="Fisher S."/>
            <person name="Foley C.D."/>
            <person name="Franke A."/>
            <person name="Friedrich D."/>
            <person name="Gadbois L."/>
            <person name="Gearin G."/>
            <person name="Gearin C.R."/>
            <person name="Giannoukos G."/>
            <person name="Goode T."/>
            <person name="Graham J."/>
            <person name="Grandbois E."/>
            <person name="Grewal S."/>
            <person name="Gyaltsen K."/>
            <person name="Hafez N."/>
            <person name="Hagos B."/>
            <person name="Hall J."/>
            <person name="Henson C."/>
            <person name="Hollinger A."/>
            <person name="Honan T."/>
            <person name="Huard M.D."/>
            <person name="Hughes L."/>
            <person name="Hurhula B."/>
            <person name="Husby M.E."/>
            <person name="Kamat A."/>
            <person name="Kanga B."/>
            <person name="Kashin S."/>
            <person name="Khazanovich D."/>
            <person name="Kisner P."/>
            <person name="Lance K."/>
            <person name="Lara M."/>
            <person name="Lee W."/>
            <person name="Lennon N."/>
            <person name="Letendre F."/>
            <person name="LeVine R."/>
            <person name="Lipovsky A."/>
            <person name="Liu X."/>
            <person name="Liu J."/>
            <person name="Liu S."/>
            <person name="Lokyitsang T."/>
            <person name="Lokyitsang Y."/>
            <person name="Lubonja R."/>
            <person name="Lui A."/>
            <person name="MacDonald P."/>
            <person name="Magnisalis V."/>
            <person name="Maru K."/>
            <person name="Matthews C."/>
            <person name="McCusker W."/>
            <person name="McDonough S."/>
            <person name="Mehta T."/>
            <person name="Meldrim J."/>
            <person name="Meneus L."/>
            <person name="Mihai O."/>
            <person name="Mihalev A."/>
            <person name="Mihova T."/>
            <person name="Mittelman R."/>
            <person name="Mlenga V."/>
            <person name="Montmayeur A."/>
            <person name="Mulrain L."/>
            <person name="Navidi A."/>
            <person name="Naylor J."/>
            <person name="Negash T."/>
            <person name="Nguyen T."/>
            <person name="Nguyen N."/>
            <person name="Nicol R."/>
            <person name="Norbu C."/>
            <person name="Norbu N."/>
            <person name="Novod N."/>
            <person name="O'Neill B."/>
            <person name="Osman S."/>
            <person name="Markiewicz E."/>
            <person name="Oyono O.L."/>
            <person name="Patti C."/>
            <person name="Phunkhang P."/>
            <person name="Pierre F."/>
            <person name="Priest M."/>
            <person name="Raghuraman S."/>
            <person name="Rege F."/>
            <person name="Reyes R."/>
            <person name="Rise C."/>
            <person name="Rogov P."/>
            <person name="Ross K."/>
            <person name="Ryan E."/>
            <person name="Settipalli S."/>
            <person name="Shea T."/>
            <person name="Sherpa N."/>
            <person name="Shi L."/>
            <person name="Shih D."/>
            <person name="Sparrow T."/>
            <person name="Spaulding J."/>
            <person name="Stalker J."/>
            <person name="Stange-Thomann N."/>
            <person name="Stavropoulos S."/>
            <person name="Stone C."/>
            <person name="Strader C."/>
            <person name="Tesfaye S."/>
            <person name="Thomson T."/>
            <person name="Thoulutsang Y."/>
            <person name="Thoulutsang D."/>
            <person name="Topham K."/>
            <person name="Topping I."/>
            <person name="Tsamla T."/>
            <person name="Vassiliev H."/>
            <person name="Vo A."/>
            <person name="Wangchuk T."/>
            <person name="Wangdi T."/>
            <person name="Weiand M."/>
            <person name="Wilkinson J."/>
            <person name="Wilson A."/>
            <person name="Yadav S."/>
            <person name="Young G."/>
            <person name="Yu Q."/>
            <person name="Zembek L."/>
            <person name="Zhong D."/>
            <person name="Zimmer A."/>
            <person name="Zwirko Z."/>
            <person name="Jaffe D.B."/>
            <person name="Alvarez P."/>
            <person name="Brockman W."/>
            <person name="Butler J."/>
            <person name="Chin C."/>
            <person name="Gnerre S."/>
            <person name="Grabherr M."/>
            <person name="Kleber M."/>
            <person name="Mauceli E."/>
            <person name="MacCallum I."/>
        </authorList>
    </citation>
    <scope>NUCLEOTIDE SEQUENCE [LARGE SCALE GENOMIC DNA]</scope>
    <source>
        <strain evidence="6">Tucson 14030-0811.24</strain>
    </source>
</reference>
<dbReference type="SMR" id="B4N8B4"/>
<feature type="domain" description="Arrestin C-terminal-like" evidence="4">
    <location>
        <begin position="95"/>
        <end position="227"/>
    </location>
</feature>
<dbReference type="InParanoid" id="B4N8B4"/>
<evidence type="ECO:0000313" key="6">
    <source>
        <dbReference type="Proteomes" id="UP000007798"/>
    </source>
</evidence>
<dbReference type="HOGENOM" id="CLU_039221_0_1_1"/>
<evidence type="ECO:0000256" key="3">
    <source>
        <dbReference type="SAM" id="MobiDB-lite"/>
    </source>
</evidence>
<dbReference type="PANTHER" id="PTHR11188:SF167">
    <property type="entry name" value="ARRESTIN C-TERMINAL-LIKE DOMAIN-CONTAINING PROTEIN-RELATED"/>
    <property type="match status" value="1"/>
</dbReference>
<evidence type="ECO:0000256" key="2">
    <source>
        <dbReference type="ARBA" id="ARBA00022606"/>
    </source>
</evidence>
<dbReference type="Gene3D" id="2.60.40.640">
    <property type="match status" value="2"/>
</dbReference>
<dbReference type="OrthoDB" id="2333384at2759"/>
<feature type="compositionally biased region" description="Polar residues" evidence="3">
    <location>
        <begin position="324"/>
        <end position="337"/>
    </location>
</feature>
<keyword evidence="2" id="KW-0716">Sensory transduction</keyword>
<dbReference type="Pfam" id="PF02752">
    <property type="entry name" value="Arrestin_C"/>
    <property type="match status" value="1"/>
</dbReference>
<dbReference type="InterPro" id="IPR011022">
    <property type="entry name" value="Arrestin_C-like"/>
</dbReference>
<dbReference type="AlphaFoldDB" id="B4N8B4"/>
<name>B4N8B4_DROWI</name>
<protein>
    <recommendedName>
        <fullName evidence="4">Arrestin C-terminal-like domain-containing protein</fullName>
    </recommendedName>
</protein>
<dbReference type="eggNOG" id="KOG3780">
    <property type="taxonomic scope" value="Eukaryota"/>
</dbReference>
<dbReference type="EMBL" id="CH964232">
    <property type="protein sequence ID" value="EDW81365.2"/>
    <property type="molecule type" value="Genomic_DNA"/>
</dbReference>
<feature type="region of interest" description="Disordered" evidence="3">
    <location>
        <begin position="289"/>
        <end position="310"/>
    </location>
</feature>
<accession>B4N8B4</accession>
<dbReference type="SUPFAM" id="SSF81296">
    <property type="entry name" value="E set domains"/>
    <property type="match status" value="2"/>
</dbReference>
<dbReference type="Proteomes" id="UP000007798">
    <property type="component" value="Unassembled WGS sequence"/>
</dbReference>
<feature type="region of interest" description="Disordered" evidence="3">
    <location>
        <begin position="324"/>
        <end position="354"/>
    </location>
</feature>
<dbReference type="InterPro" id="IPR050357">
    <property type="entry name" value="Arrestin_domain-protein"/>
</dbReference>
<dbReference type="PANTHER" id="PTHR11188">
    <property type="entry name" value="ARRESTIN DOMAIN CONTAINING PROTEIN"/>
    <property type="match status" value="1"/>
</dbReference>
<dbReference type="STRING" id="7260.B4N8B4"/>
<sequence>MPIPVGLRKSQMIPPTGIRDMRIILQLKCPSSFEGLHGHVRYEVIVKLIRPWKFDQTFRRRFTVLKLLDLNAESYLLKSPAHSESQKTFGCGICLSSPLDLRLSLPQRGYVPGQTIPVSVLATNESYIRVEEIKVSLVMMVIYYSNPPCVETTTQNYVVAKKKGEGVLRNSKKQFIFDLGVPPTPPTCFDLCRILQIAYQIVVVAKVKGCHVNGSVHMPVTIGSVPFRQELQQQQPRRIQPVDPIIPLVPQELDAKALVLLDKEEIDTTDTAPSPWASDLSINPPSYSEALHIPPNVKKSPKNSTNEEVEEPFTPLYPVFNISSPLASNGEQPTGYSNRGGFVDDDNIDRSSWL</sequence>
<organism evidence="5 6">
    <name type="scientific">Drosophila willistoni</name>
    <name type="common">Fruit fly</name>
    <dbReference type="NCBI Taxonomy" id="7260"/>
    <lineage>
        <taxon>Eukaryota</taxon>
        <taxon>Metazoa</taxon>
        <taxon>Ecdysozoa</taxon>
        <taxon>Arthropoda</taxon>
        <taxon>Hexapoda</taxon>
        <taxon>Insecta</taxon>
        <taxon>Pterygota</taxon>
        <taxon>Neoptera</taxon>
        <taxon>Endopterygota</taxon>
        <taxon>Diptera</taxon>
        <taxon>Brachycera</taxon>
        <taxon>Muscomorpha</taxon>
        <taxon>Ephydroidea</taxon>
        <taxon>Drosophilidae</taxon>
        <taxon>Drosophila</taxon>
        <taxon>Sophophora</taxon>
    </lineage>
</organism>
<dbReference type="InterPro" id="IPR014756">
    <property type="entry name" value="Ig_E-set"/>
</dbReference>
<comment type="similarity">
    <text evidence="1">Belongs to the arrestin family.</text>
</comment>
<dbReference type="Pfam" id="PF00339">
    <property type="entry name" value="Arrestin_N"/>
    <property type="match status" value="1"/>
</dbReference>
<evidence type="ECO:0000259" key="4">
    <source>
        <dbReference type="SMART" id="SM01017"/>
    </source>
</evidence>
<dbReference type="SMART" id="SM01017">
    <property type="entry name" value="Arrestin_C"/>
    <property type="match status" value="1"/>
</dbReference>
<evidence type="ECO:0000313" key="5">
    <source>
        <dbReference type="EMBL" id="EDW81365.2"/>
    </source>
</evidence>
<gene>
    <name evidence="5" type="primary">Dwil\GK11059</name>
    <name evidence="5" type="ORF">Dwil_GK11059</name>
</gene>
<dbReference type="InterPro" id="IPR014752">
    <property type="entry name" value="Arrestin-like_C"/>
</dbReference>
<proteinExistence type="inferred from homology"/>
<keyword evidence="6" id="KW-1185">Reference proteome</keyword>
<dbReference type="GO" id="GO:0005737">
    <property type="term" value="C:cytoplasm"/>
    <property type="evidence" value="ECO:0007669"/>
    <property type="project" value="TreeGrafter"/>
</dbReference>
<evidence type="ECO:0000256" key="1">
    <source>
        <dbReference type="ARBA" id="ARBA00005298"/>
    </source>
</evidence>
<dbReference type="GO" id="GO:0015031">
    <property type="term" value="P:protein transport"/>
    <property type="evidence" value="ECO:0007669"/>
    <property type="project" value="TreeGrafter"/>
</dbReference>
<dbReference type="InterPro" id="IPR011021">
    <property type="entry name" value="Arrestin-like_N"/>
</dbReference>